<gene>
    <name evidence="2" type="ORF">ACFFV7_29855</name>
</gene>
<keyword evidence="1" id="KW-0812">Transmembrane</keyword>
<evidence type="ECO:0000256" key="1">
    <source>
        <dbReference type="SAM" id="Phobius"/>
    </source>
</evidence>
<comment type="caution">
    <text evidence="2">The sequence shown here is derived from an EMBL/GenBank/DDBJ whole genome shotgun (WGS) entry which is preliminary data.</text>
</comment>
<organism evidence="2 3">
    <name type="scientific">Nonomuraea spiralis</name>
    <dbReference type="NCBI Taxonomy" id="46182"/>
    <lineage>
        <taxon>Bacteria</taxon>
        <taxon>Bacillati</taxon>
        <taxon>Actinomycetota</taxon>
        <taxon>Actinomycetes</taxon>
        <taxon>Streptosporangiales</taxon>
        <taxon>Streptosporangiaceae</taxon>
        <taxon>Nonomuraea</taxon>
    </lineage>
</organism>
<name>A0ABV5IM23_9ACTN</name>
<reference evidence="2 3" key="1">
    <citation type="submission" date="2024-09" db="EMBL/GenBank/DDBJ databases">
        <authorList>
            <person name="Sun Q."/>
            <person name="Mori K."/>
        </authorList>
    </citation>
    <scope>NUCLEOTIDE SEQUENCE [LARGE SCALE GENOMIC DNA]</scope>
    <source>
        <strain evidence="2 3">CCM 3426</strain>
    </source>
</reference>
<feature type="transmembrane region" description="Helical" evidence="1">
    <location>
        <begin position="117"/>
        <end position="138"/>
    </location>
</feature>
<evidence type="ECO:0008006" key="4">
    <source>
        <dbReference type="Google" id="ProtNLM"/>
    </source>
</evidence>
<feature type="transmembrane region" description="Helical" evidence="1">
    <location>
        <begin position="167"/>
        <end position="185"/>
    </location>
</feature>
<keyword evidence="1" id="KW-0472">Membrane</keyword>
<keyword evidence="3" id="KW-1185">Reference proteome</keyword>
<proteinExistence type="predicted"/>
<protein>
    <recommendedName>
        <fullName evidence="4">DUF1772 domain-containing protein</fullName>
    </recommendedName>
</protein>
<feature type="transmembrane region" description="Helical" evidence="1">
    <location>
        <begin position="83"/>
        <end position="105"/>
    </location>
</feature>
<evidence type="ECO:0000313" key="3">
    <source>
        <dbReference type="Proteomes" id="UP001589647"/>
    </source>
</evidence>
<feature type="transmembrane region" description="Helical" evidence="1">
    <location>
        <begin position="39"/>
        <end position="62"/>
    </location>
</feature>
<dbReference type="RefSeq" id="WP_189652152.1">
    <property type="nucleotide sequence ID" value="NZ_BMRC01000025.1"/>
</dbReference>
<keyword evidence="1" id="KW-1133">Transmembrane helix</keyword>
<evidence type="ECO:0000313" key="2">
    <source>
        <dbReference type="EMBL" id="MFB9205432.1"/>
    </source>
</evidence>
<sequence>MYRPILMLMLGFSISALTAYGLVHLLGSGLFGGVSGTGAKLAAATVMLACLVIDSGLFGLRTPMWRRQTPQQHFYRFGAARGALLWGLDTGLVLTTFRVTSLTWAALGVTLFGLVPWWAGLAYAIGFTWPGFVLVAVVPPSKDLVEIPEPMWLIDWLMEKEKPVRRLALGLLTVTFAGVVASAFLG</sequence>
<feature type="transmembrane region" description="Helical" evidence="1">
    <location>
        <begin position="7"/>
        <end position="27"/>
    </location>
</feature>
<dbReference type="EMBL" id="JBHMEI010000029">
    <property type="protein sequence ID" value="MFB9205432.1"/>
    <property type="molecule type" value="Genomic_DNA"/>
</dbReference>
<dbReference type="Proteomes" id="UP001589647">
    <property type="component" value="Unassembled WGS sequence"/>
</dbReference>
<accession>A0ABV5IM23</accession>